<comment type="caution">
    <text evidence="2">The sequence shown here is derived from an EMBL/GenBank/DDBJ whole genome shotgun (WGS) entry which is preliminary data.</text>
</comment>
<gene>
    <name evidence="2" type="ORF">Hamer_G018852</name>
</gene>
<protein>
    <submittedName>
        <fullName evidence="2">Uncharacterized protein</fullName>
    </submittedName>
</protein>
<evidence type="ECO:0000313" key="3">
    <source>
        <dbReference type="Proteomes" id="UP000747542"/>
    </source>
</evidence>
<dbReference type="EMBL" id="JAHLQT010018499">
    <property type="protein sequence ID" value="KAG7169078.1"/>
    <property type="molecule type" value="Genomic_DNA"/>
</dbReference>
<name>A0A8J5KAF6_HOMAM</name>
<feature type="region of interest" description="Disordered" evidence="1">
    <location>
        <begin position="49"/>
        <end position="73"/>
    </location>
</feature>
<organism evidence="2 3">
    <name type="scientific">Homarus americanus</name>
    <name type="common">American lobster</name>
    <dbReference type="NCBI Taxonomy" id="6706"/>
    <lineage>
        <taxon>Eukaryota</taxon>
        <taxon>Metazoa</taxon>
        <taxon>Ecdysozoa</taxon>
        <taxon>Arthropoda</taxon>
        <taxon>Crustacea</taxon>
        <taxon>Multicrustacea</taxon>
        <taxon>Malacostraca</taxon>
        <taxon>Eumalacostraca</taxon>
        <taxon>Eucarida</taxon>
        <taxon>Decapoda</taxon>
        <taxon>Pleocyemata</taxon>
        <taxon>Astacidea</taxon>
        <taxon>Nephropoidea</taxon>
        <taxon>Nephropidae</taxon>
        <taxon>Homarus</taxon>
    </lineage>
</organism>
<feature type="non-terminal residue" evidence="2">
    <location>
        <position position="1"/>
    </location>
</feature>
<reference evidence="2" key="1">
    <citation type="journal article" date="2021" name="Sci. Adv.">
        <title>The American lobster genome reveals insights on longevity, neural, and immune adaptations.</title>
        <authorList>
            <person name="Polinski J.M."/>
            <person name="Zimin A.V."/>
            <person name="Clark K.F."/>
            <person name="Kohn A.B."/>
            <person name="Sadowski N."/>
            <person name="Timp W."/>
            <person name="Ptitsyn A."/>
            <person name="Khanna P."/>
            <person name="Romanova D.Y."/>
            <person name="Williams P."/>
            <person name="Greenwood S.J."/>
            <person name="Moroz L.L."/>
            <person name="Walt D.R."/>
            <person name="Bodnar A.G."/>
        </authorList>
    </citation>
    <scope>NUCLEOTIDE SEQUENCE</scope>
    <source>
        <strain evidence="2">GMGI-L3</strain>
    </source>
</reference>
<keyword evidence="3" id="KW-1185">Reference proteome</keyword>
<proteinExistence type="predicted"/>
<evidence type="ECO:0000313" key="2">
    <source>
        <dbReference type="EMBL" id="KAG7169078.1"/>
    </source>
</evidence>
<evidence type="ECO:0000256" key="1">
    <source>
        <dbReference type="SAM" id="MobiDB-lite"/>
    </source>
</evidence>
<dbReference type="Proteomes" id="UP000747542">
    <property type="component" value="Unassembled WGS sequence"/>
</dbReference>
<dbReference type="AlphaFoldDB" id="A0A8J5KAF6"/>
<accession>A0A8J5KAF6</accession>
<sequence>TNTLLTCRHRSRSFEETVVSSAASRAGTAGPHTECSEGIFPPECQSWNKARLPHTTQRDLQKPQAGWRPRSRV</sequence>